<dbReference type="Pfam" id="PF03885">
    <property type="entry name" value="DUF327"/>
    <property type="match status" value="1"/>
</dbReference>
<dbReference type="SUPFAM" id="SSF158397">
    <property type="entry name" value="TM1646-like"/>
    <property type="match status" value="1"/>
</dbReference>
<comment type="caution">
    <text evidence="1">The sequence shown here is derived from an EMBL/GenBank/DDBJ whole genome shotgun (WGS) entry which is preliminary data.</text>
</comment>
<evidence type="ECO:0000313" key="1">
    <source>
        <dbReference type="EMBL" id="CAG9609742.1"/>
    </source>
</evidence>
<dbReference type="EMBL" id="CAKJTG010000023">
    <property type="protein sequence ID" value="CAG9609742.1"/>
    <property type="molecule type" value="Genomic_DNA"/>
</dbReference>
<protein>
    <recommendedName>
        <fullName evidence="3">DUF327 family protein</fullName>
    </recommendedName>
</protein>
<organism evidence="1 2">
    <name type="scientific">Pseudoneobacillus rhizosphaerae</name>
    <dbReference type="NCBI Taxonomy" id="2880968"/>
    <lineage>
        <taxon>Bacteria</taxon>
        <taxon>Bacillati</taxon>
        <taxon>Bacillota</taxon>
        <taxon>Bacilli</taxon>
        <taxon>Bacillales</taxon>
        <taxon>Bacillaceae</taxon>
        <taxon>Pseudoneobacillus</taxon>
    </lineage>
</organism>
<dbReference type="RefSeq" id="WP_230497979.1">
    <property type="nucleotide sequence ID" value="NZ_CAKJTG010000023.1"/>
</dbReference>
<proteinExistence type="predicted"/>
<dbReference type="InterPro" id="IPR024042">
    <property type="entry name" value="TM1646-like_dom_sf"/>
</dbReference>
<dbReference type="InterPro" id="IPR005585">
    <property type="entry name" value="DUF327"/>
</dbReference>
<evidence type="ECO:0000313" key="2">
    <source>
        <dbReference type="Proteomes" id="UP000789845"/>
    </source>
</evidence>
<dbReference type="AlphaFoldDB" id="A0A9C7GCU5"/>
<reference evidence="1" key="1">
    <citation type="submission" date="2021-10" db="EMBL/GenBank/DDBJ databases">
        <authorList>
            <person name="Criscuolo A."/>
        </authorList>
    </citation>
    <scope>NUCLEOTIDE SEQUENCE</scope>
    <source>
        <strain evidence="1">CIP111885</strain>
    </source>
</reference>
<evidence type="ECO:0008006" key="3">
    <source>
        <dbReference type="Google" id="ProtNLM"/>
    </source>
</evidence>
<dbReference type="Gene3D" id="1.20.120.490">
    <property type="entry name" value="Hypothetical protein TM1646-like domain"/>
    <property type="match status" value="1"/>
</dbReference>
<name>A0A9C7GCU5_9BACI</name>
<keyword evidence="2" id="KW-1185">Reference proteome</keyword>
<gene>
    <name evidence="1" type="ORF">NEOCIP111885_03485</name>
</gene>
<accession>A0A9C7GCU5</accession>
<sequence length="147" mass="17066">MKIQDSIRVNIGENRQFPLEKSSSNSVSFQNIMRSYSKDLSQEHLHQLLEKLDQQGQQLSEKRTFQELKKYKELVKSFMGEVTNKGIGLYQTETWDMYEGNKTLKTVQQIDRKLVELADHLLNQQSSSLSVLERVGEIKGLLINLYS</sequence>
<dbReference type="Proteomes" id="UP000789845">
    <property type="component" value="Unassembled WGS sequence"/>
</dbReference>